<dbReference type="GO" id="GO:0005524">
    <property type="term" value="F:ATP binding"/>
    <property type="evidence" value="ECO:0007669"/>
    <property type="project" value="UniProtKB-KW"/>
</dbReference>
<name>A0A9X2MV01_9BACL</name>
<dbReference type="CDD" id="cd16917">
    <property type="entry name" value="HATPase_UhpB-NarQ-NarX-like"/>
    <property type="match status" value="1"/>
</dbReference>
<proteinExistence type="predicted"/>
<evidence type="ECO:0000256" key="4">
    <source>
        <dbReference type="ARBA" id="ARBA00022679"/>
    </source>
</evidence>
<gene>
    <name evidence="11" type="ORF">NQZ67_20965</name>
</gene>
<dbReference type="EC" id="2.7.13.3" evidence="2"/>
<dbReference type="Proteomes" id="UP001141950">
    <property type="component" value="Unassembled WGS sequence"/>
</dbReference>
<sequence>MTALQKPVLQSHIRKHGHRQSRWLFALHIGIVASCLFLLLSYLASLPSYFDYLQSSCFSSSRECSDTTISPLPADWGKSLGFTASGLAALHIGMDLLFFACYALVAVLILLLKPKDVVGSITALALIAFAFGDLAFRQWGGSELLTPLAQSIGMPGFMLFALLFPSGRMTRKWLGAVAVAAFVVRYVPDYLPFSGIHTKHWPLWLSLSWVILFFGTLAYSQFTQYRENDSIEAKQAIRKVAFGFIGAFVALICVNLLLLIWPHLYGNSVFWLDLLVRLTILPIPFSLGAALLKYRLWGVPPIVRKSVVYALLLILVFGIYMATVWYLTLVFQTKSGMYPLIATGLVAVLFSPLKESLDKLVNRILYGKRENPVSFLVGLGDRLKEPHAPEQVLGTVVTTIKEMLRLPHASITILVNGMEREAAAAGSPSEEGAIRFPLVMGGEELGSLIVTPRTPDEPLSAADHKLLQLLGREASRIVHGLKQSLDINRLMQELHSSRERLIYAREEERRTIRNNLHDDLAPRLASLALFASAANKLIRKDPARAEAIAGELESDIRVMVSDIRDFVHNLRPPALDQYGLLGAIRQQAERLMYIQNANGYGERIRFEVSSPDTLPPLPAAVEVAVYRIVSEALANVVKHSKANTCQVTLALQAGPQTEELYVEVMDDGVGIPLANRPASRAQAGGVGLTSIRERAEELGGRSRIGNAEEGGTRVSTWIPVQIHTDWSVVD</sequence>
<dbReference type="EMBL" id="JANIPJ010000016">
    <property type="protein sequence ID" value="MCR2806356.1"/>
    <property type="molecule type" value="Genomic_DNA"/>
</dbReference>
<dbReference type="GO" id="GO:0000155">
    <property type="term" value="F:phosphorelay sensor kinase activity"/>
    <property type="evidence" value="ECO:0007669"/>
    <property type="project" value="InterPro"/>
</dbReference>
<evidence type="ECO:0000256" key="1">
    <source>
        <dbReference type="ARBA" id="ARBA00000085"/>
    </source>
</evidence>
<dbReference type="PROSITE" id="PS50109">
    <property type="entry name" value="HIS_KIN"/>
    <property type="match status" value="1"/>
</dbReference>
<feature type="transmembrane region" description="Helical" evidence="9">
    <location>
        <begin position="88"/>
        <end position="110"/>
    </location>
</feature>
<keyword evidence="8" id="KW-0902">Two-component regulatory system</keyword>
<dbReference type="InterPro" id="IPR050482">
    <property type="entry name" value="Sensor_HK_TwoCompSys"/>
</dbReference>
<comment type="catalytic activity">
    <reaction evidence="1">
        <text>ATP + protein L-histidine = ADP + protein N-phospho-L-histidine.</text>
        <dbReference type="EC" id="2.7.13.3"/>
    </reaction>
</comment>
<dbReference type="InterPro" id="IPR003594">
    <property type="entry name" value="HATPase_dom"/>
</dbReference>
<evidence type="ECO:0000313" key="12">
    <source>
        <dbReference type="Proteomes" id="UP001141950"/>
    </source>
</evidence>
<dbReference type="AlphaFoldDB" id="A0A9X2MV01"/>
<comment type="caution">
    <text evidence="11">The sequence shown here is derived from an EMBL/GenBank/DDBJ whole genome shotgun (WGS) entry which is preliminary data.</text>
</comment>
<keyword evidence="12" id="KW-1185">Reference proteome</keyword>
<feature type="transmembrane region" description="Helical" evidence="9">
    <location>
        <begin position="240"/>
        <end position="262"/>
    </location>
</feature>
<feature type="transmembrane region" description="Helical" evidence="9">
    <location>
        <begin position="23"/>
        <end position="44"/>
    </location>
</feature>
<dbReference type="PANTHER" id="PTHR24421:SF10">
    <property type="entry name" value="NITRATE_NITRITE SENSOR PROTEIN NARQ"/>
    <property type="match status" value="1"/>
</dbReference>
<dbReference type="InterPro" id="IPR036890">
    <property type="entry name" value="HATPase_C_sf"/>
</dbReference>
<keyword evidence="6 11" id="KW-0418">Kinase</keyword>
<evidence type="ECO:0000256" key="2">
    <source>
        <dbReference type="ARBA" id="ARBA00012438"/>
    </source>
</evidence>
<dbReference type="RefSeq" id="WP_257449709.1">
    <property type="nucleotide sequence ID" value="NZ_JANIPJ010000016.1"/>
</dbReference>
<keyword evidence="9" id="KW-0472">Membrane</keyword>
<accession>A0A9X2MV01</accession>
<evidence type="ECO:0000256" key="9">
    <source>
        <dbReference type="SAM" id="Phobius"/>
    </source>
</evidence>
<evidence type="ECO:0000256" key="5">
    <source>
        <dbReference type="ARBA" id="ARBA00022741"/>
    </source>
</evidence>
<keyword evidence="9" id="KW-1133">Transmembrane helix</keyword>
<dbReference type="PROSITE" id="PS51257">
    <property type="entry name" value="PROKAR_LIPOPROTEIN"/>
    <property type="match status" value="1"/>
</dbReference>
<keyword evidence="5" id="KW-0547">Nucleotide-binding</keyword>
<dbReference type="InterPro" id="IPR011712">
    <property type="entry name" value="Sig_transdc_His_kin_sub3_dim/P"/>
</dbReference>
<feature type="transmembrane region" description="Helical" evidence="9">
    <location>
        <begin position="172"/>
        <end position="188"/>
    </location>
</feature>
<dbReference type="GO" id="GO:0016020">
    <property type="term" value="C:membrane"/>
    <property type="evidence" value="ECO:0007669"/>
    <property type="project" value="InterPro"/>
</dbReference>
<keyword evidence="9" id="KW-0812">Transmembrane</keyword>
<keyword evidence="7" id="KW-0067">ATP-binding</keyword>
<evidence type="ECO:0000256" key="7">
    <source>
        <dbReference type="ARBA" id="ARBA00022840"/>
    </source>
</evidence>
<feature type="transmembrane region" description="Helical" evidence="9">
    <location>
        <begin position="274"/>
        <end position="294"/>
    </location>
</feature>
<evidence type="ECO:0000256" key="8">
    <source>
        <dbReference type="ARBA" id="ARBA00023012"/>
    </source>
</evidence>
<feature type="transmembrane region" description="Helical" evidence="9">
    <location>
        <begin position="306"/>
        <end position="329"/>
    </location>
</feature>
<dbReference type="Pfam" id="PF07730">
    <property type="entry name" value="HisKA_3"/>
    <property type="match status" value="1"/>
</dbReference>
<evidence type="ECO:0000256" key="6">
    <source>
        <dbReference type="ARBA" id="ARBA00022777"/>
    </source>
</evidence>
<dbReference type="SUPFAM" id="SSF55874">
    <property type="entry name" value="ATPase domain of HSP90 chaperone/DNA topoisomerase II/histidine kinase"/>
    <property type="match status" value="1"/>
</dbReference>
<feature type="domain" description="Histidine kinase" evidence="10">
    <location>
        <begin position="515"/>
        <end position="722"/>
    </location>
</feature>
<feature type="transmembrane region" description="Helical" evidence="9">
    <location>
        <begin position="200"/>
        <end position="219"/>
    </location>
</feature>
<dbReference type="SMART" id="SM00387">
    <property type="entry name" value="HATPase_c"/>
    <property type="match status" value="1"/>
</dbReference>
<dbReference type="Gene3D" id="1.20.5.1930">
    <property type="match status" value="1"/>
</dbReference>
<feature type="transmembrane region" description="Helical" evidence="9">
    <location>
        <begin position="117"/>
        <end position="136"/>
    </location>
</feature>
<protein>
    <recommendedName>
        <fullName evidence="2">histidine kinase</fullName>
        <ecNumber evidence="2">2.7.13.3</ecNumber>
    </recommendedName>
</protein>
<evidence type="ECO:0000313" key="11">
    <source>
        <dbReference type="EMBL" id="MCR2806356.1"/>
    </source>
</evidence>
<dbReference type="Pfam" id="PF02518">
    <property type="entry name" value="HATPase_c"/>
    <property type="match status" value="1"/>
</dbReference>
<dbReference type="Gene3D" id="3.30.565.10">
    <property type="entry name" value="Histidine kinase-like ATPase, C-terminal domain"/>
    <property type="match status" value="1"/>
</dbReference>
<dbReference type="GO" id="GO:0046983">
    <property type="term" value="F:protein dimerization activity"/>
    <property type="evidence" value="ECO:0007669"/>
    <property type="project" value="InterPro"/>
</dbReference>
<dbReference type="InterPro" id="IPR005467">
    <property type="entry name" value="His_kinase_dom"/>
</dbReference>
<feature type="transmembrane region" description="Helical" evidence="9">
    <location>
        <begin position="148"/>
        <end position="165"/>
    </location>
</feature>
<dbReference type="PANTHER" id="PTHR24421">
    <property type="entry name" value="NITRATE/NITRITE SENSOR PROTEIN NARX-RELATED"/>
    <property type="match status" value="1"/>
</dbReference>
<evidence type="ECO:0000256" key="3">
    <source>
        <dbReference type="ARBA" id="ARBA00022553"/>
    </source>
</evidence>
<keyword evidence="4" id="KW-0808">Transferase</keyword>
<organism evidence="11 12">
    <name type="scientific">Paenibacillus soyae</name>
    <dbReference type="NCBI Taxonomy" id="2969249"/>
    <lineage>
        <taxon>Bacteria</taxon>
        <taxon>Bacillati</taxon>
        <taxon>Bacillota</taxon>
        <taxon>Bacilli</taxon>
        <taxon>Bacillales</taxon>
        <taxon>Paenibacillaceae</taxon>
        <taxon>Paenibacillus</taxon>
    </lineage>
</organism>
<reference evidence="11" key="1">
    <citation type="submission" date="2022-08" db="EMBL/GenBank/DDBJ databases">
        <title>The genomic sequence of strain Paenibacillus sp. SCIV0701.</title>
        <authorList>
            <person name="Zhao H."/>
        </authorList>
    </citation>
    <scope>NUCLEOTIDE SEQUENCE</scope>
    <source>
        <strain evidence="11">SCIV0701</strain>
    </source>
</reference>
<keyword evidence="3" id="KW-0597">Phosphoprotein</keyword>
<evidence type="ECO:0000259" key="10">
    <source>
        <dbReference type="PROSITE" id="PS50109"/>
    </source>
</evidence>